<dbReference type="PANTHER" id="PTHR22750">
    <property type="entry name" value="G-PROTEIN COUPLED RECEPTOR"/>
    <property type="match status" value="1"/>
</dbReference>
<keyword evidence="4" id="KW-1133">Transmembrane helix</keyword>
<evidence type="ECO:0000313" key="5">
    <source>
        <dbReference type="Proteomes" id="UP000046395"/>
    </source>
</evidence>
<dbReference type="AlphaFoldDB" id="A0A5S6Q6X2"/>
<evidence type="ECO:0000256" key="3">
    <source>
        <dbReference type="SAM" id="MobiDB-lite"/>
    </source>
</evidence>
<keyword evidence="4" id="KW-0472">Membrane</keyword>
<feature type="region of interest" description="Disordered" evidence="3">
    <location>
        <begin position="333"/>
        <end position="367"/>
    </location>
</feature>
<protein>
    <submittedName>
        <fullName evidence="6">G-protein coupled receptors family 1 profile domain-containing protein</fullName>
    </submittedName>
</protein>
<dbReference type="GO" id="GO:0005886">
    <property type="term" value="C:plasma membrane"/>
    <property type="evidence" value="ECO:0007669"/>
    <property type="project" value="UniProtKB-SubCell"/>
</dbReference>
<dbReference type="Gene3D" id="1.20.1070.10">
    <property type="entry name" value="Rhodopsin 7-helix transmembrane proteins"/>
    <property type="match status" value="1"/>
</dbReference>
<dbReference type="Proteomes" id="UP000046395">
    <property type="component" value="Unassembled WGS sequence"/>
</dbReference>
<evidence type="ECO:0000256" key="4">
    <source>
        <dbReference type="SAM" id="Phobius"/>
    </source>
</evidence>
<feature type="compositionally biased region" description="Basic and acidic residues" evidence="3">
    <location>
        <begin position="354"/>
        <end position="367"/>
    </location>
</feature>
<accession>A0A5S6Q6X2</accession>
<sequence length="367" mass="41163">MAVNATNAQQFSNEPEIPQVANPLKQQLTNSTHDVLNALYGFFAFVPNALLLVVIIGQRLPRKPFYVCITAFAASNALSGVAFILSACRRFYLYTLPPYTLLPIECMLQGFHLTVFPICDVLNVTTSALISLERFLVLASNRLAQKNNMFKVVKGTLAVIGLISLTDTALCWCSAARLQKRVSAICRNADVVSEEYYEMHMILVTVLAYLALLFYLCAFAAMVCRRRTTTTIRTIQLRREIVITRRLSFLILSTLLVVILPLTMSFVIDLADYPMLETLFWICDTVHVSLFVFIYTARNPELRFGIQRLVHRVLPRRSSAKATPTIITSIGNKVDSSTVGSRKPSAEPPTKSGSKLDRSFARRHDQE</sequence>
<evidence type="ECO:0000256" key="2">
    <source>
        <dbReference type="ARBA" id="ARBA00022475"/>
    </source>
</evidence>
<name>A0A5S6Q6X2_TRIMR</name>
<keyword evidence="2" id="KW-1003">Cell membrane</keyword>
<keyword evidence="4" id="KW-0812">Transmembrane</keyword>
<evidence type="ECO:0000313" key="6">
    <source>
        <dbReference type="WBParaSite" id="TMUE_1000003051.1"/>
    </source>
</evidence>
<keyword evidence="5" id="KW-1185">Reference proteome</keyword>
<comment type="subcellular location">
    <subcellularLocation>
        <location evidence="1">Cell membrane</location>
        <topology evidence="1">Multi-pass membrane protein</topology>
    </subcellularLocation>
</comment>
<dbReference type="SUPFAM" id="SSF81321">
    <property type="entry name" value="Family A G protein-coupled receptor-like"/>
    <property type="match status" value="1"/>
</dbReference>
<proteinExistence type="predicted"/>
<reference evidence="6" key="1">
    <citation type="submission" date="2019-12" db="UniProtKB">
        <authorList>
            <consortium name="WormBaseParasite"/>
        </authorList>
    </citation>
    <scope>IDENTIFICATION</scope>
</reference>
<feature type="transmembrane region" description="Helical" evidence="4">
    <location>
        <begin position="38"/>
        <end position="57"/>
    </location>
</feature>
<feature type="transmembrane region" description="Helical" evidence="4">
    <location>
        <begin position="199"/>
        <end position="223"/>
    </location>
</feature>
<organism evidence="5 6">
    <name type="scientific">Trichuris muris</name>
    <name type="common">Mouse whipworm</name>
    <dbReference type="NCBI Taxonomy" id="70415"/>
    <lineage>
        <taxon>Eukaryota</taxon>
        <taxon>Metazoa</taxon>
        <taxon>Ecdysozoa</taxon>
        <taxon>Nematoda</taxon>
        <taxon>Enoplea</taxon>
        <taxon>Dorylaimia</taxon>
        <taxon>Trichinellida</taxon>
        <taxon>Trichuridae</taxon>
        <taxon>Trichuris</taxon>
    </lineage>
</organism>
<feature type="transmembrane region" description="Helical" evidence="4">
    <location>
        <begin position="247"/>
        <end position="267"/>
    </location>
</feature>
<feature type="transmembrane region" description="Helical" evidence="4">
    <location>
        <begin position="64"/>
        <end position="87"/>
    </location>
</feature>
<dbReference type="WBParaSite" id="TMUE_1000003051.1">
    <property type="protein sequence ID" value="TMUE_1000003051.1"/>
    <property type="gene ID" value="WBGene00292554"/>
</dbReference>
<evidence type="ECO:0000256" key="1">
    <source>
        <dbReference type="ARBA" id="ARBA00004651"/>
    </source>
</evidence>
<feature type="transmembrane region" description="Helical" evidence="4">
    <location>
        <begin position="279"/>
        <end position="297"/>
    </location>
</feature>